<dbReference type="SUPFAM" id="SSF56112">
    <property type="entry name" value="Protein kinase-like (PK-like)"/>
    <property type="match status" value="1"/>
</dbReference>
<dbReference type="InterPro" id="IPR011009">
    <property type="entry name" value="Kinase-like_dom_sf"/>
</dbReference>
<dbReference type="EMBL" id="JANPWB010000007">
    <property type="protein sequence ID" value="KAJ1171312.1"/>
    <property type="molecule type" value="Genomic_DNA"/>
</dbReference>
<sequence length="134" mass="15071">MQKALCTGSLKLGRELVGCRPSYWNGQGGGIYATILVEIASRCDPFEGHINLKDETWCPPLPDLSVAKSDEYCPNKADYSELIKKCWVHNPMMRPSFEQIKKILARMNPHKLSPVDMMMNLVSGGHFGLFSRAR</sequence>
<accession>A0AAV7T4H9</accession>
<reference evidence="1" key="1">
    <citation type="journal article" date="2022" name="bioRxiv">
        <title>Sequencing and chromosome-scale assembly of the giantPleurodeles waltlgenome.</title>
        <authorList>
            <person name="Brown T."/>
            <person name="Elewa A."/>
            <person name="Iarovenko S."/>
            <person name="Subramanian E."/>
            <person name="Araus A.J."/>
            <person name="Petzold A."/>
            <person name="Susuki M."/>
            <person name="Suzuki K.-i.T."/>
            <person name="Hayashi T."/>
            <person name="Toyoda A."/>
            <person name="Oliveira C."/>
            <person name="Osipova E."/>
            <person name="Leigh N.D."/>
            <person name="Simon A."/>
            <person name="Yun M.H."/>
        </authorList>
    </citation>
    <scope>NUCLEOTIDE SEQUENCE</scope>
    <source>
        <strain evidence="1">20211129_DDA</strain>
        <tissue evidence="1">Liver</tissue>
    </source>
</reference>
<dbReference type="AlphaFoldDB" id="A0AAV7T4H9"/>
<keyword evidence="2" id="KW-1185">Reference proteome</keyword>
<comment type="caution">
    <text evidence="1">The sequence shown here is derived from an EMBL/GenBank/DDBJ whole genome shotgun (WGS) entry which is preliminary data.</text>
</comment>
<organism evidence="1 2">
    <name type="scientific">Pleurodeles waltl</name>
    <name type="common">Iberian ribbed newt</name>
    <dbReference type="NCBI Taxonomy" id="8319"/>
    <lineage>
        <taxon>Eukaryota</taxon>
        <taxon>Metazoa</taxon>
        <taxon>Chordata</taxon>
        <taxon>Craniata</taxon>
        <taxon>Vertebrata</taxon>
        <taxon>Euteleostomi</taxon>
        <taxon>Amphibia</taxon>
        <taxon>Batrachia</taxon>
        <taxon>Caudata</taxon>
        <taxon>Salamandroidea</taxon>
        <taxon>Salamandridae</taxon>
        <taxon>Pleurodelinae</taxon>
        <taxon>Pleurodeles</taxon>
    </lineage>
</organism>
<evidence type="ECO:0000313" key="1">
    <source>
        <dbReference type="EMBL" id="KAJ1171312.1"/>
    </source>
</evidence>
<dbReference type="Gene3D" id="1.10.510.10">
    <property type="entry name" value="Transferase(Phosphotransferase) domain 1"/>
    <property type="match status" value="1"/>
</dbReference>
<dbReference type="Proteomes" id="UP001066276">
    <property type="component" value="Chromosome 4_1"/>
</dbReference>
<gene>
    <name evidence="1" type="ORF">NDU88_003175</name>
</gene>
<protein>
    <submittedName>
        <fullName evidence="1">Uncharacterized protein</fullName>
    </submittedName>
</protein>
<proteinExistence type="predicted"/>
<evidence type="ECO:0000313" key="2">
    <source>
        <dbReference type="Proteomes" id="UP001066276"/>
    </source>
</evidence>
<name>A0AAV7T4H9_PLEWA</name>